<dbReference type="FunFam" id="1.10.10.200:FF:000002">
    <property type="entry name" value="Probable transcriptional regulatory protein CLM62_37755"/>
    <property type="match status" value="1"/>
</dbReference>
<dbReference type="FunFam" id="3.30.70.980:FF:000002">
    <property type="entry name" value="Probable transcriptional regulatory protein YebC"/>
    <property type="match status" value="1"/>
</dbReference>
<dbReference type="PANTHER" id="PTHR12532:SF6">
    <property type="entry name" value="TRANSCRIPTIONAL REGULATORY PROTEIN YEBC-RELATED"/>
    <property type="match status" value="1"/>
</dbReference>
<comment type="subcellular location">
    <subcellularLocation>
        <location evidence="6">Cytoplasm</location>
    </subcellularLocation>
</comment>
<evidence type="ECO:0000256" key="2">
    <source>
        <dbReference type="ARBA" id="ARBA00022490"/>
    </source>
</evidence>
<dbReference type="GO" id="GO:0003677">
    <property type="term" value="F:DNA binding"/>
    <property type="evidence" value="ECO:0007669"/>
    <property type="project" value="UniProtKB-UniRule"/>
</dbReference>
<dbReference type="InterPro" id="IPR026564">
    <property type="entry name" value="Transcrip_reg_TACO1-like_dom3"/>
</dbReference>
<dbReference type="InterPro" id="IPR049083">
    <property type="entry name" value="TACO1_YebC_N"/>
</dbReference>
<evidence type="ECO:0000259" key="7">
    <source>
        <dbReference type="Pfam" id="PF01709"/>
    </source>
</evidence>
<evidence type="ECO:0000313" key="10">
    <source>
        <dbReference type="Proteomes" id="UP000466864"/>
    </source>
</evidence>
<accession>A0A7X2P606</accession>
<evidence type="ECO:0000259" key="8">
    <source>
        <dbReference type="Pfam" id="PF20772"/>
    </source>
</evidence>
<dbReference type="GO" id="GO:0005829">
    <property type="term" value="C:cytosol"/>
    <property type="evidence" value="ECO:0007669"/>
    <property type="project" value="TreeGrafter"/>
</dbReference>
<dbReference type="PANTHER" id="PTHR12532">
    <property type="entry name" value="TRANSLATIONAL ACTIVATOR OF CYTOCHROME C OXIDASE 1"/>
    <property type="match status" value="1"/>
</dbReference>
<dbReference type="EMBL" id="VUMV01000001">
    <property type="protein sequence ID" value="MST80865.1"/>
    <property type="molecule type" value="Genomic_DNA"/>
</dbReference>
<name>A0A7X2P606_9FIRM</name>
<evidence type="ECO:0000256" key="5">
    <source>
        <dbReference type="ARBA" id="ARBA00023163"/>
    </source>
</evidence>
<dbReference type="Pfam" id="PF01709">
    <property type="entry name" value="Transcrip_reg"/>
    <property type="match status" value="1"/>
</dbReference>
<comment type="similarity">
    <text evidence="1 6">Belongs to the TACO1 family.</text>
</comment>
<dbReference type="Pfam" id="PF20772">
    <property type="entry name" value="TACO1_YebC_N"/>
    <property type="match status" value="1"/>
</dbReference>
<dbReference type="InterPro" id="IPR029072">
    <property type="entry name" value="YebC-like"/>
</dbReference>
<dbReference type="NCBIfam" id="NF009044">
    <property type="entry name" value="PRK12378.1"/>
    <property type="match status" value="1"/>
</dbReference>
<dbReference type="SUPFAM" id="SSF75625">
    <property type="entry name" value="YebC-like"/>
    <property type="match status" value="1"/>
</dbReference>
<feature type="domain" description="TACO1/YebC-like second and third" evidence="7">
    <location>
        <begin position="82"/>
        <end position="244"/>
    </location>
</feature>
<feature type="domain" description="TACO1/YebC-like N-terminal" evidence="8">
    <location>
        <begin position="5"/>
        <end position="75"/>
    </location>
</feature>
<evidence type="ECO:0000256" key="3">
    <source>
        <dbReference type="ARBA" id="ARBA00023015"/>
    </source>
</evidence>
<dbReference type="HAMAP" id="MF_00693">
    <property type="entry name" value="Transcrip_reg_TACO1"/>
    <property type="match status" value="1"/>
</dbReference>
<evidence type="ECO:0000256" key="6">
    <source>
        <dbReference type="HAMAP-Rule" id="MF_00693"/>
    </source>
</evidence>
<dbReference type="AlphaFoldDB" id="A0A7X2P606"/>
<dbReference type="RefSeq" id="WP_154456680.1">
    <property type="nucleotide sequence ID" value="NZ_VUMV01000001.1"/>
</dbReference>
<dbReference type="InterPro" id="IPR002876">
    <property type="entry name" value="Transcrip_reg_TACO1-like"/>
</dbReference>
<evidence type="ECO:0000313" key="9">
    <source>
        <dbReference type="EMBL" id="MST80865.1"/>
    </source>
</evidence>
<keyword evidence="5 6" id="KW-0804">Transcription</keyword>
<dbReference type="NCBIfam" id="NF001030">
    <property type="entry name" value="PRK00110.1"/>
    <property type="match status" value="1"/>
</dbReference>
<sequence>MSGHSKFANIKHKKERNDAKKGKIFTIIGREIVIAVKEGGPDPDNNSKLRDVIAKAKAANMPNDTIDRGIKKAAGDQNADNYEHITYEGYGPGGVAIIVQTLTDNKNRTAADVRSAFTKGQGNVGTPGCVSFMFEEKGQILVDKEELDDEKPMEADDLMMLALDAGADDFHDEDDCYEIITSPDDFSAVREALEKEGIPMAQADVVMLPVTKTALTDETARGNLRRILDLLDESDDVQNVYTNLDGDLDED</sequence>
<dbReference type="NCBIfam" id="TIGR01033">
    <property type="entry name" value="YebC/PmpR family DNA-binding transcriptional regulator"/>
    <property type="match status" value="1"/>
</dbReference>
<reference evidence="9 10" key="1">
    <citation type="submission" date="2019-08" db="EMBL/GenBank/DDBJ databases">
        <title>In-depth cultivation of the pig gut microbiome towards novel bacterial diversity and tailored functional studies.</title>
        <authorList>
            <person name="Wylensek D."/>
            <person name="Hitch T.C.A."/>
            <person name="Clavel T."/>
        </authorList>
    </citation>
    <scope>NUCLEOTIDE SEQUENCE [LARGE SCALE GENOMIC DNA]</scope>
    <source>
        <strain evidence="9 10">Oil+RF-744-WCA-WT-13</strain>
    </source>
</reference>
<comment type="caution">
    <text evidence="9">The sequence shown here is derived from an EMBL/GenBank/DDBJ whole genome shotgun (WGS) entry which is preliminary data.</text>
</comment>
<evidence type="ECO:0000256" key="1">
    <source>
        <dbReference type="ARBA" id="ARBA00008724"/>
    </source>
</evidence>
<organism evidence="9 10">
    <name type="scientific">Bilifractor porci</name>
    <dbReference type="NCBI Taxonomy" id="2606636"/>
    <lineage>
        <taxon>Bacteria</taxon>
        <taxon>Bacillati</taxon>
        <taxon>Bacillota</taxon>
        <taxon>Clostridia</taxon>
        <taxon>Lachnospirales</taxon>
        <taxon>Lachnospiraceae</taxon>
        <taxon>Bilifractor</taxon>
    </lineage>
</organism>
<dbReference type="GO" id="GO:0006355">
    <property type="term" value="P:regulation of DNA-templated transcription"/>
    <property type="evidence" value="ECO:0007669"/>
    <property type="project" value="UniProtKB-UniRule"/>
</dbReference>
<dbReference type="InterPro" id="IPR017856">
    <property type="entry name" value="Integrase-like_N"/>
</dbReference>
<keyword evidence="2 6" id="KW-0963">Cytoplasm</keyword>
<keyword evidence="10" id="KW-1185">Reference proteome</keyword>
<dbReference type="Gene3D" id="1.10.10.200">
    <property type="match status" value="1"/>
</dbReference>
<dbReference type="Proteomes" id="UP000466864">
    <property type="component" value="Unassembled WGS sequence"/>
</dbReference>
<keyword evidence="3 6" id="KW-0805">Transcription regulation</keyword>
<protein>
    <recommendedName>
        <fullName evidence="6">Probable transcriptional regulatory protein FYJ60_00745</fullName>
    </recommendedName>
</protein>
<evidence type="ECO:0000256" key="4">
    <source>
        <dbReference type="ARBA" id="ARBA00023125"/>
    </source>
</evidence>
<gene>
    <name evidence="9" type="ORF">FYJ60_00745</name>
</gene>
<proteinExistence type="inferred from homology"/>
<keyword evidence="4 6" id="KW-0238">DNA-binding</keyword>
<dbReference type="InterPro" id="IPR048300">
    <property type="entry name" value="TACO1_YebC-like_2nd/3rd_dom"/>
</dbReference>
<dbReference type="Gene3D" id="3.30.70.980">
    <property type="match status" value="2"/>
</dbReference>